<sequence length="68" mass="7581">MDEDTAATADRVLVVQLELHLDRQPLTGRLRRAGGAEHAFVGWLGFLEALRRVDGAADADDPNDRRQR</sequence>
<dbReference type="STRING" id="469383.Cwoe_1127"/>
<dbReference type="Proteomes" id="UP000008229">
    <property type="component" value="Chromosome"/>
</dbReference>
<dbReference type="EMBL" id="CP001854">
    <property type="protein sequence ID" value="ADB49558.1"/>
    <property type="molecule type" value="Genomic_DNA"/>
</dbReference>
<evidence type="ECO:0000313" key="2">
    <source>
        <dbReference type="Proteomes" id="UP000008229"/>
    </source>
</evidence>
<evidence type="ECO:0000313" key="1">
    <source>
        <dbReference type="EMBL" id="ADB49558.1"/>
    </source>
</evidence>
<keyword evidence="2" id="KW-1185">Reference proteome</keyword>
<dbReference type="RefSeq" id="WP_012932610.1">
    <property type="nucleotide sequence ID" value="NC_013739.1"/>
</dbReference>
<dbReference type="AlphaFoldDB" id="D3FDI4"/>
<dbReference type="OrthoDB" id="9788640at2"/>
<proteinExistence type="predicted"/>
<protein>
    <submittedName>
        <fullName evidence="1">Uncharacterized protein</fullName>
    </submittedName>
</protein>
<dbReference type="HOGENOM" id="CLU_2786726_0_0_11"/>
<accession>D3FDI4</accession>
<name>D3FDI4_CONWI</name>
<gene>
    <name evidence="1" type="ordered locus">Cwoe_1127</name>
</gene>
<reference evidence="1 2" key="1">
    <citation type="journal article" date="2010" name="Stand. Genomic Sci.">
        <title>Complete genome sequence of Conexibacter woesei type strain (ID131577).</title>
        <authorList>
            <person name="Pukall R."/>
            <person name="Lapidus A."/>
            <person name="Glavina Del Rio T."/>
            <person name="Copeland A."/>
            <person name="Tice H."/>
            <person name="Cheng J.-F."/>
            <person name="Lucas S."/>
            <person name="Chen F."/>
            <person name="Nolan M."/>
            <person name="Bruce D."/>
            <person name="Goodwin L."/>
            <person name="Pitluck S."/>
            <person name="Mavromatis K."/>
            <person name="Ivanova N."/>
            <person name="Ovchinnikova G."/>
            <person name="Pati A."/>
            <person name="Chen A."/>
            <person name="Palaniappan K."/>
            <person name="Land M."/>
            <person name="Hauser L."/>
            <person name="Chang Y.-J."/>
            <person name="Jeffries C.D."/>
            <person name="Chain P."/>
            <person name="Meincke L."/>
            <person name="Sims D."/>
            <person name="Brettin T."/>
            <person name="Detter J.C."/>
            <person name="Rohde M."/>
            <person name="Goeker M."/>
            <person name="Bristow J."/>
            <person name="Eisen J.A."/>
            <person name="Markowitz V."/>
            <person name="Kyrpides N.C."/>
            <person name="Klenk H.-P."/>
            <person name="Hugenholtz P."/>
        </authorList>
    </citation>
    <scope>NUCLEOTIDE SEQUENCE [LARGE SCALE GENOMIC DNA]</scope>
    <source>
        <strain evidence="2">DSM 14684 / CIP 108061 / JCM 11494 / NBRC 100937 / ID131577</strain>
    </source>
</reference>
<dbReference type="KEGG" id="cwo:Cwoe_1127"/>
<reference evidence="2" key="2">
    <citation type="submission" date="2010-01" db="EMBL/GenBank/DDBJ databases">
        <title>The complete genome of Conexibacter woesei DSM 14684.</title>
        <authorList>
            <consortium name="US DOE Joint Genome Institute (JGI-PGF)"/>
            <person name="Lucas S."/>
            <person name="Copeland A."/>
            <person name="Lapidus A."/>
            <person name="Glavina del Rio T."/>
            <person name="Dalin E."/>
            <person name="Tice H."/>
            <person name="Bruce D."/>
            <person name="Goodwin L."/>
            <person name="Pitluck S."/>
            <person name="Kyrpides N."/>
            <person name="Mavromatis K."/>
            <person name="Ivanova N."/>
            <person name="Mikhailova N."/>
            <person name="Chertkov O."/>
            <person name="Brettin T."/>
            <person name="Detter J.C."/>
            <person name="Han C."/>
            <person name="Larimer F."/>
            <person name="Land M."/>
            <person name="Hauser L."/>
            <person name="Markowitz V."/>
            <person name="Cheng J.-F."/>
            <person name="Hugenholtz P."/>
            <person name="Woyke T."/>
            <person name="Wu D."/>
            <person name="Pukall R."/>
            <person name="Steenblock K."/>
            <person name="Schneider S."/>
            <person name="Klenk H.-P."/>
            <person name="Eisen J.A."/>
        </authorList>
    </citation>
    <scope>NUCLEOTIDE SEQUENCE [LARGE SCALE GENOMIC DNA]</scope>
    <source>
        <strain evidence="2">DSM 14684 / CIP 108061 / JCM 11494 / NBRC 100937 / ID131577</strain>
    </source>
</reference>
<organism evidence="1 2">
    <name type="scientific">Conexibacter woesei (strain DSM 14684 / CCUG 47730 / CIP 108061 / JCM 11494 / NBRC 100937 / ID131577)</name>
    <dbReference type="NCBI Taxonomy" id="469383"/>
    <lineage>
        <taxon>Bacteria</taxon>
        <taxon>Bacillati</taxon>
        <taxon>Actinomycetota</taxon>
        <taxon>Thermoleophilia</taxon>
        <taxon>Solirubrobacterales</taxon>
        <taxon>Conexibacteraceae</taxon>
        <taxon>Conexibacter</taxon>
    </lineage>
</organism>